<dbReference type="FunFam" id="1.10.10.10:FF:000354">
    <property type="entry name" value="COP9 signalosome complex subunit 3"/>
    <property type="match status" value="1"/>
</dbReference>
<comment type="subcellular location">
    <subcellularLocation>
        <location evidence="2">Cytoplasm</location>
    </subcellularLocation>
    <subcellularLocation>
        <location evidence="1">Nucleus</location>
    </subcellularLocation>
</comment>
<dbReference type="InterPro" id="IPR048621">
    <property type="entry name" value="CSN3_C"/>
</dbReference>
<evidence type="ECO:0000259" key="8">
    <source>
        <dbReference type="PROSITE" id="PS50250"/>
    </source>
</evidence>
<keyword evidence="10" id="KW-1185">Reference proteome</keyword>
<dbReference type="PROSITE" id="PS50250">
    <property type="entry name" value="PCI"/>
    <property type="match status" value="1"/>
</dbReference>
<dbReference type="InterPro" id="IPR000717">
    <property type="entry name" value="PCI_dom"/>
</dbReference>
<feature type="domain" description="PCI" evidence="8">
    <location>
        <begin position="197"/>
        <end position="365"/>
    </location>
</feature>
<dbReference type="InterPro" id="IPR055089">
    <property type="entry name" value="COP9_N"/>
</dbReference>
<evidence type="ECO:0000256" key="2">
    <source>
        <dbReference type="ARBA" id="ARBA00004496"/>
    </source>
</evidence>
<dbReference type="Pfam" id="PF21215">
    <property type="entry name" value="CSN3-like_C"/>
    <property type="match status" value="1"/>
</dbReference>
<dbReference type="PANTHER" id="PTHR10758">
    <property type="entry name" value="26S PROTEASOME NON-ATPASE REGULATORY SUBUNIT 3/COP9 SIGNALOSOME COMPLEX SUBUNIT 3"/>
    <property type="match status" value="1"/>
</dbReference>
<dbReference type="SUPFAM" id="SSF46785">
    <property type="entry name" value="Winged helix' DNA-binding domain"/>
    <property type="match status" value="1"/>
</dbReference>
<sequence length="450" mass="51713">MATPIEQFIVKVRSFCSPVNFEALYDFVSKSSTILAKNLNFLDDVLETLNIQEHSIGVLGVLCVKLSLPVVPDFDVMFFRVQEFINSCNGEQIRYAPDMFARLCQLFTICLVERQQYIRGIPVLIKAIQKIQLFPSQLTSIHCCLCQLCLLAKCMKPALQFLDVDITDISKEKGNMEPKHFLLYYYYGGMIYTSLKNYDRALYFFEVAITTPSLAVSHIMLESYKKYMLVSLILYGKIPGLPKFTSHVVGRFIKPLSQAYHDLAAAYSTNTPSEVRAIINKHNDVFMRDNNMGLVKQCMSYLYKKNIQRLTKTFLTLSLSDMAAKVELPGPSEAEFYVLKMIEDEQIFASINQKDGMVVFKDNPEKYDTPVMFQQLEEEMKKCILLDEKLKQMDQEITVNSKYIQKSSEIRESYEGSVGITSEVNAQQPYFKFVTFSLSENVSTTENYRF</sequence>
<evidence type="ECO:0000256" key="7">
    <source>
        <dbReference type="ARBA" id="ARBA00023242"/>
    </source>
</evidence>
<name>A0AAV4QDV0_CAEEX</name>
<keyword evidence="5" id="KW-0963">Cytoplasm</keyword>
<evidence type="ECO:0000256" key="5">
    <source>
        <dbReference type="ARBA" id="ARBA00022490"/>
    </source>
</evidence>
<comment type="similarity">
    <text evidence="3">Belongs to the CSN3 family.</text>
</comment>
<dbReference type="SMART" id="SM00088">
    <property type="entry name" value="PINT"/>
    <property type="match status" value="1"/>
</dbReference>
<evidence type="ECO:0000256" key="3">
    <source>
        <dbReference type="ARBA" id="ARBA00007084"/>
    </source>
</evidence>
<dbReference type="GO" id="GO:0008180">
    <property type="term" value="C:COP9 signalosome"/>
    <property type="evidence" value="ECO:0007669"/>
    <property type="project" value="UniProtKB-KW"/>
</dbReference>
<evidence type="ECO:0000313" key="10">
    <source>
        <dbReference type="Proteomes" id="UP001054945"/>
    </source>
</evidence>
<keyword evidence="7" id="KW-0539">Nucleus</keyword>
<proteinExistence type="inferred from homology"/>
<dbReference type="InterPro" id="IPR036390">
    <property type="entry name" value="WH_DNA-bd_sf"/>
</dbReference>
<dbReference type="EMBL" id="BPLR01005937">
    <property type="protein sequence ID" value="GIY06215.1"/>
    <property type="molecule type" value="Genomic_DNA"/>
</dbReference>
<gene>
    <name evidence="9" type="primary">COPS3</name>
    <name evidence="9" type="ORF">CEXT_41091</name>
</gene>
<comment type="caution">
    <text evidence="9">The sequence shown here is derived from an EMBL/GenBank/DDBJ whole genome shotgun (WGS) entry which is preliminary data.</text>
</comment>
<dbReference type="InterPro" id="IPR050756">
    <property type="entry name" value="CSN3"/>
</dbReference>
<evidence type="ECO:0000256" key="4">
    <source>
        <dbReference type="ARBA" id="ARBA00014878"/>
    </source>
</evidence>
<dbReference type="PANTHER" id="PTHR10758:SF1">
    <property type="entry name" value="COP9 SIGNALOSOME COMPLEX SUBUNIT 3"/>
    <property type="match status" value="1"/>
</dbReference>
<accession>A0AAV4QDV0</accession>
<dbReference type="Proteomes" id="UP001054945">
    <property type="component" value="Unassembled WGS sequence"/>
</dbReference>
<dbReference type="FunFam" id="1.25.40.570:FF:000008">
    <property type="entry name" value="COP9 signalosome complex subunit 3"/>
    <property type="match status" value="1"/>
</dbReference>
<dbReference type="GO" id="GO:0006511">
    <property type="term" value="P:ubiquitin-dependent protein catabolic process"/>
    <property type="evidence" value="ECO:0007669"/>
    <property type="project" value="TreeGrafter"/>
</dbReference>
<dbReference type="GO" id="GO:0005737">
    <property type="term" value="C:cytoplasm"/>
    <property type="evidence" value="ECO:0007669"/>
    <property type="project" value="UniProtKB-SubCell"/>
</dbReference>
<organism evidence="9 10">
    <name type="scientific">Caerostris extrusa</name>
    <name type="common">Bark spider</name>
    <name type="synonym">Caerostris bankana</name>
    <dbReference type="NCBI Taxonomy" id="172846"/>
    <lineage>
        <taxon>Eukaryota</taxon>
        <taxon>Metazoa</taxon>
        <taxon>Ecdysozoa</taxon>
        <taxon>Arthropoda</taxon>
        <taxon>Chelicerata</taxon>
        <taxon>Arachnida</taxon>
        <taxon>Araneae</taxon>
        <taxon>Araneomorphae</taxon>
        <taxon>Entelegynae</taxon>
        <taxon>Araneoidea</taxon>
        <taxon>Araneidae</taxon>
        <taxon>Caerostris</taxon>
    </lineage>
</organism>
<protein>
    <recommendedName>
        <fullName evidence="4">COP9 signalosome complex subunit 3</fullName>
    </recommendedName>
</protein>
<evidence type="ECO:0000256" key="6">
    <source>
        <dbReference type="ARBA" id="ARBA00022790"/>
    </source>
</evidence>
<reference evidence="9 10" key="1">
    <citation type="submission" date="2021-06" db="EMBL/GenBank/DDBJ databases">
        <title>Caerostris extrusa draft genome.</title>
        <authorList>
            <person name="Kono N."/>
            <person name="Arakawa K."/>
        </authorList>
    </citation>
    <scope>NUCLEOTIDE SEQUENCE [LARGE SCALE GENOMIC DNA]</scope>
</reference>
<evidence type="ECO:0000313" key="9">
    <source>
        <dbReference type="EMBL" id="GIY06215.1"/>
    </source>
</evidence>
<dbReference type="AlphaFoldDB" id="A0AAV4QDV0"/>
<dbReference type="Gene3D" id="1.25.40.570">
    <property type="match status" value="1"/>
</dbReference>
<evidence type="ECO:0000256" key="1">
    <source>
        <dbReference type="ARBA" id="ARBA00004123"/>
    </source>
</evidence>
<dbReference type="Pfam" id="PF01399">
    <property type="entry name" value="PCI"/>
    <property type="match status" value="1"/>
</dbReference>
<dbReference type="Pfam" id="PF22788">
    <property type="entry name" value="COP9_hel_rpt"/>
    <property type="match status" value="1"/>
</dbReference>
<keyword evidence="6" id="KW-0736">Signalosome</keyword>